<dbReference type="PANTHER" id="PTHR30258">
    <property type="entry name" value="TYPE II SECRETION SYSTEM PROTEIN GSPE-RELATED"/>
    <property type="match status" value="1"/>
</dbReference>
<dbReference type="PROSITE" id="PS00662">
    <property type="entry name" value="T2SP_E"/>
    <property type="match status" value="1"/>
</dbReference>
<evidence type="ECO:0000313" key="4">
    <source>
        <dbReference type="EMBL" id="SUZ97878.1"/>
    </source>
</evidence>
<proteinExistence type="predicted"/>
<dbReference type="Gene3D" id="3.30.300.160">
    <property type="entry name" value="Type II secretion system, protein E, N-terminal domain"/>
    <property type="match status" value="1"/>
</dbReference>
<dbReference type="SMART" id="SM00382">
    <property type="entry name" value="AAA"/>
    <property type="match status" value="1"/>
</dbReference>
<evidence type="ECO:0000256" key="2">
    <source>
        <dbReference type="ARBA" id="ARBA00022840"/>
    </source>
</evidence>
<organism evidence="4">
    <name type="scientific">marine metagenome</name>
    <dbReference type="NCBI Taxonomy" id="408172"/>
    <lineage>
        <taxon>unclassified sequences</taxon>
        <taxon>metagenomes</taxon>
        <taxon>ecological metagenomes</taxon>
    </lineage>
</organism>
<dbReference type="InterPro" id="IPR037257">
    <property type="entry name" value="T2SS_E_N_sf"/>
</dbReference>
<dbReference type="Gene3D" id="3.40.50.300">
    <property type="entry name" value="P-loop containing nucleotide triphosphate hydrolases"/>
    <property type="match status" value="1"/>
</dbReference>
<feature type="domain" description="Bacterial type II secretion system protein E" evidence="3">
    <location>
        <begin position="367"/>
        <end position="381"/>
    </location>
</feature>
<dbReference type="FunFam" id="3.40.50.300:FF:000398">
    <property type="entry name" value="Type IV pilus assembly ATPase PilB"/>
    <property type="match status" value="1"/>
</dbReference>
<dbReference type="PANTHER" id="PTHR30258:SF1">
    <property type="entry name" value="PROTEIN TRANSPORT PROTEIN HOFB HOMOLOG"/>
    <property type="match status" value="1"/>
</dbReference>
<protein>
    <recommendedName>
        <fullName evidence="3">Bacterial type II secretion system protein E domain-containing protein</fullName>
    </recommendedName>
</protein>
<dbReference type="GO" id="GO:0005524">
    <property type="term" value="F:ATP binding"/>
    <property type="evidence" value="ECO:0007669"/>
    <property type="project" value="UniProtKB-KW"/>
</dbReference>
<keyword evidence="1" id="KW-0547">Nucleotide-binding</keyword>
<dbReference type="Pfam" id="PF00437">
    <property type="entry name" value="T2SSE"/>
    <property type="match status" value="1"/>
</dbReference>
<evidence type="ECO:0000256" key="1">
    <source>
        <dbReference type="ARBA" id="ARBA00022741"/>
    </source>
</evidence>
<dbReference type="Gene3D" id="3.30.450.90">
    <property type="match status" value="1"/>
</dbReference>
<dbReference type="Pfam" id="PF05157">
    <property type="entry name" value="MshEN"/>
    <property type="match status" value="1"/>
</dbReference>
<sequence length="546" mass="60912">MPLNLGQLMVQEGVLSSEQLQTALDYRSENRVRLGDACIKLDYINEEDLLNILALQFRIPRIELDFFNVEQDATELIDKDLARDCSAVPLYVLDDVLMLAITDPLNVQAVDEIGRVTGKKIQLALSSPSEISSSIQTFYSVIGQSEESSENGEAIESEELIEDAEEIIEIVDGILKDAVESGVSDIHLEHRETSVRVRFRIDGILRIYKNWPKSKAAAIVSRFKVLAAIDIAESRKPQDGRFAFTAGKKEVDLRVNTYPSVYGEKIVMRILDPTKGAIPLEKLGFSTDIMTKWQKACSYPNGIVLVTGPTGSGKSTSLYATLNLVNSTDIHMITVEDPVEYKFDGIVQGQINERAGMTFAAALRAMLRQDPDIIMVGEMRDRETIDLAIRAALTGHLVFSTLHTNNATASYSRLMDMGTDPFMLSTTVRAILAQRLIRRLCTKCRVGYRATEEEFETIGMPPQDEPIYKHKENGCSYCGDRGYKGRAGLYELLVPTPELNELVQKKSPDDDLYRLAIEQGMSTLANEGYNYVRSGLTSIKEINRVL</sequence>
<dbReference type="InterPro" id="IPR007831">
    <property type="entry name" value="T2SS_GspE_N"/>
</dbReference>
<dbReference type="CDD" id="cd01129">
    <property type="entry name" value="PulE-GspE-like"/>
    <property type="match status" value="1"/>
</dbReference>
<name>A0A381S3H6_9ZZZZ</name>
<dbReference type="InterPro" id="IPR003593">
    <property type="entry name" value="AAA+_ATPase"/>
</dbReference>
<dbReference type="InterPro" id="IPR001482">
    <property type="entry name" value="T2SS/T4SS_dom"/>
</dbReference>
<dbReference type="AlphaFoldDB" id="A0A381S3H6"/>
<dbReference type="SUPFAM" id="SSF52540">
    <property type="entry name" value="P-loop containing nucleoside triphosphate hydrolases"/>
    <property type="match status" value="1"/>
</dbReference>
<keyword evidence="2" id="KW-0067">ATP-binding</keyword>
<dbReference type="EMBL" id="UINC01002550">
    <property type="protein sequence ID" value="SUZ97878.1"/>
    <property type="molecule type" value="Genomic_DNA"/>
</dbReference>
<accession>A0A381S3H6</accession>
<reference evidence="4" key="1">
    <citation type="submission" date="2018-05" db="EMBL/GenBank/DDBJ databases">
        <authorList>
            <person name="Lanie J.A."/>
            <person name="Ng W.-L."/>
            <person name="Kazmierczak K.M."/>
            <person name="Andrzejewski T.M."/>
            <person name="Davidsen T.M."/>
            <person name="Wayne K.J."/>
            <person name="Tettelin H."/>
            <person name="Glass J.I."/>
            <person name="Rusch D."/>
            <person name="Podicherti R."/>
            <person name="Tsui H.-C.T."/>
            <person name="Winkler M.E."/>
        </authorList>
    </citation>
    <scope>NUCLEOTIDE SEQUENCE</scope>
</reference>
<dbReference type="InterPro" id="IPR027417">
    <property type="entry name" value="P-loop_NTPase"/>
</dbReference>
<dbReference type="GO" id="GO:0005886">
    <property type="term" value="C:plasma membrane"/>
    <property type="evidence" value="ECO:0007669"/>
    <property type="project" value="TreeGrafter"/>
</dbReference>
<dbReference type="GO" id="GO:0016887">
    <property type="term" value="F:ATP hydrolysis activity"/>
    <property type="evidence" value="ECO:0007669"/>
    <property type="project" value="TreeGrafter"/>
</dbReference>
<gene>
    <name evidence="4" type="ORF">METZ01_LOCUS50732</name>
</gene>
<dbReference type="SUPFAM" id="SSF160246">
    <property type="entry name" value="EspE N-terminal domain-like"/>
    <property type="match status" value="1"/>
</dbReference>
<evidence type="ECO:0000259" key="3">
    <source>
        <dbReference type="PROSITE" id="PS00662"/>
    </source>
</evidence>